<sequence length="92" mass="10208">MAAVAAATDARNEEIRALLATFMQRMRSVPAAVWSGRAAVRFQDVLERWNAESLHLHRALAQIAETIRHNERLLREVAEAHSRHIGAAGDGI</sequence>
<gene>
    <name evidence="1" type="ORF">KIH27_20005</name>
</gene>
<dbReference type="EMBL" id="JAHCLR010000063">
    <property type="protein sequence ID" value="MBS9535872.1"/>
    <property type="molecule type" value="Genomic_DNA"/>
</dbReference>
<evidence type="ECO:0000313" key="2">
    <source>
        <dbReference type="Proteomes" id="UP001519535"/>
    </source>
</evidence>
<protein>
    <submittedName>
        <fullName evidence="1">WXG100 family type VII secretion target</fullName>
    </submittedName>
</protein>
<dbReference type="InterPro" id="IPR036689">
    <property type="entry name" value="ESAT-6-like_sf"/>
</dbReference>
<keyword evidence="2" id="KW-1185">Reference proteome</keyword>
<organism evidence="1 2">
    <name type="scientific">Mycolicibacter acidiphilus</name>
    <dbReference type="NCBI Taxonomy" id="2835306"/>
    <lineage>
        <taxon>Bacteria</taxon>
        <taxon>Bacillati</taxon>
        <taxon>Actinomycetota</taxon>
        <taxon>Actinomycetes</taxon>
        <taxon>Mycobacteriales</taxon>
        <taxon>Mycobacteriaceae</taxon>
        <taxon>Mycolicibacter</taxon>
    </lineage>
</organism>
<name>A0ABS5RP98_9MYCO</name>
<proteinExistence type="predicted"/>
<dbReference type="Gene3D" id="1.10.287.1060">
    <property type="entry name" value="ESAT-6-like"/>
    <property type="match status" value="1"/>
</dbReference>
<dbReference type="Pfam" id="PF06013">
    <property type="entry name" value="WXG100"/>
    <property type="match status" value="1"/>
</dbReference>
<comment type="caution">
    <text evidence="1">The sequence shown here is derived from an EMBL/GenBank/DDBJ whole genome shotgun (WGS) entry which is preliminary data.</text>
</comment>
<dbReference type="SUPFAM" id="SSF140453">
    <property type="entry name" value="EsxAB dimer-like"/>
    <property type="match status" value="1"/>
</dbReference>
<reference evidence="1 2" key="1">
    <citation type="submission" date="2021-05" db="EMBL/GenBank/DDBJ databases">
        <title>Mycobacterium acidophilum sp. nov., an extremely acid-tolerant member of the genus Mycobacterium.</title>
        <authorList>
            <person name="Xia J."/>
        </authorList>
    </citation>
    <scope>NUCLEOTIDE SEQUENCE [LARGE SCALE GENOMIC DNA]</scope>
    <source>
        <strain evidence="1 2">M1</strain>
    </source>
</reference>
<dbReference type="Proteomes" id="UP001519535">
    <property type="component" value="Unassembled WGS sequence"/>
</dbReference>
<dbReference type="InterPro" id="IPR010310">
    <property type="entry name" value="T7SS_ESAT-6-like"/>
</dbReference>
<evidence type="ECO:0000313" key="1">
    <source>
        <dbReference type="EMBL" id="MBS9535872.1"/>
    </source>
</evidence>
<accession>A0ABS5RP98</accession>